<dbReference type="InterPro" id="IPR036412">
    <property type="entry name" value="HAD-like_sf"/>
</dbReference>
<evidence type="ECO:0000313" key="2">
    <source>
        <dbReference type="Proteomes" id="UP000051248"/>
    </source>
</evidence>
<evidence type="ECO:0000313" key="1">
    <source>
        <dbReference type="EMBL" id="KRK78667.1"/>
    </source>
</evidence>
<dbReference type="GO" id="GO:0005829">
    <property type="term" value="C:cytosol"/>
    <property type="evidence" value="ECO:0007669"/>
    <property type="project" value="TreeGrafter"/>
</dbReference>
<dbReference type="InterPro" id="IPR006379">
    <property type="entry name" value="HAD-SF_hydro_IIB"/>
</dbReference>
<dbReference type="AlphaFoldDB" id="A0A0R1K5X4"/>
<dbReference type="Gene3D" id="3.30.1240.10">
    <property type="match status" value="1"/>
</dbReference>
<accession>A0A0R1K5X4</accession>
<dbReference type="SUPFAM" id="SSF56784">
    <property type="entry name" value="HAD-like"/>
    <property type="match status" value="1"/>
</dbReference>
<dbReference type="NCBIfam" id="TIGR00099">
    <property type="entry name" value="Cof-subfamily"/>
    <property type="match status" value="1"/>
</dbReference>
<dbReference type="Proteomes" id="UP000051248">
    <property type="component" value="Unassembled WGS sequence"/>
</dbReference>
<dbReference type="EMBL" id="AZDZ01000022">
    <property type="protein sequence ID" value="KRK78667.1"/>
    <property type="molecule type" value="Genomic_DNA"/>
</dbReference>
<dbReference type="Pfam" id="PF08282">
    <property type="entry name" value="Hydrolase_3"/>
    <property type="match status" value="1"/>
</dbReference>
<dbReference type="RefSeq" id="WP_025023974.1">
    <property type="nucleotide sequence ID" value="NZ_AZDZ01000022.1"/>
</dbReference>
<dbReference type="STRING" id="1423775.FD03_GL002444"/>
<dbReference type="InterPro" id="IPR000150">
    <property type="entry name" value="Cof"/>
</dbReference>
<dbReference type="Gene3D" id="3.40.50.1000">
    <property type="entry name" value="HAD superfamily/HAD-like"/>
    <property type="match status" value="1"/>
</dbReference>
<name>A0A0R1K5X4_9LACO</name>
<dbReference type="CDD" id="cd07516">
    <property type="entry name" value="HAD_Pase"/>
    <property type="match status" value="1"/>
</dbReference>
<dbReference type="SFLD" id="SFLDS00003">
    <property type="entry name" value="Haloacid_Dehalogenase"/>
    <property type="match status" value="1"/>
</dbReference>
<dbReference type="SFLD" id="SFLDG01144">
    <property type="entry name" value="C2.B.4:_PGP_Like"/>
    <property type="match status" value="1"/>
</dbReference>
<gene>
    <name evidence="1" type="ORF">FD03_GL002444</name>
</gene>
<dbReference type="PANTHER" id="PTHR10000">
    <property type="entry name" value="PHOSPHOSERINE PHOSPHATASE"/>
    <property type="match status" value="1"/>
</dbReference>
<dbReference type="SFLD" id="SFLDG01140">
    <property type="entry name" value="C2.B:_Phosphomannomutase_and_P"/>
    <property type="match status" value="1"/>
</dbReference>
<sequence>MSVKVIAFDMDNTLLDSNKMILESSKVAIKRALDMGIKIVMCTGRPLAGVSEYMDELGIHGDDQYVITYNGAIVETAAGKTLNKYLINKDEYVQLVKYGDEHDIQYYALDDNSNVYTGNRDVSRVAVIQANENHAGIYVRTPDELPEDFAAAKFDFVGEIEKLDNTELQVIRDFDEQFNVVREGTVFLAVMNRSASKGFGLRRLAEYLNLTADQVMAFGDEKNDISMFKYAGTAVCMENGSDIAKNFADYITDTHDNDGIAKAMDKFVF</sequence>
<keyword evidence="1" id="KW-0378">Hydrolase</keyword>
<proteinExistence type="predicted"/>
<dbReference type="NCBIfam" id="TIGR01484">
    <property type="entry name" value="HAD-SF-IIB"/>
    <property type="match status" value="1"/>
</dbReference>
<dbReference type="PATRIC" id="fig|1423775.4.peg.2487"/>
<protein>
    <submittedName>
        <fullName evidence="1">HAD superfamily hydrolase</fullName>
    </submittedName>
</protein>
<dbReference type="GO" id="GO:0016791">
    <property type="term" value="F:phosphatase activity"/>
    <property type="evidence" value="ECO:0007669"/>
    <property type="project" value="TreeGrafter"/>
</dbReference>
<organism evidence="1 2">
    <name type="scientific">Companilactobacillus nodensis DSM 19682 = JCM 14932 = NBRC 107160</name>
    <dbReference type="NCBI Taxonomy" id="1423775"/>
    <lineage>
        <taxon>Bacteria</taxon>
        <taxon>Bacillati</taxon>
        <taxon>Bacillota</taxon>
        <taxon>Bacilli</taxon>
        <taxon>Lactobacillales</taxon>
        <taxon>Lactobacillaceae</taxon>
        <taxon>Companilactobacillus</taxon>
    </lineage>
</organism>
<dbReference type="GO" id="GO:0000287">
    <property type="term" value="F:magnesium ion binding"/>
    <property type="evidence" value="ECO:0007669"/>
    <property type="project" value="TreeGrafter"/>
</dbReference>
<dbReference type="PANTHER" id="PTHR10000:SF8">
    <property type="entry name" value="HAD SUPERFAMILY HYDROLASE-LIKE, TYPE 3"/>
    <property type="match status" value="1"/>
</dbReference>
<reference evidence="1 2" key="1">
    <citation type="journal article" date="2015" name="Genome Announc.">
        <title>Expanding the biotechnology potential of lactobacilli through comparative genomics of 213 strains and associated genera.</title>
        <authorList>
            <person name="Sun Z."/>
            <person name="Harris H.M."/>
            <person name="McCann A."/>
            <person name="Guo C."/>
            <person name="Argimon S."/>
            <person name="Zhang W."/>
            <person name="Yang X."/>
            <person name="Jeffery I.B."/>
            <person name="Cooney J.C."/>
            <person name="Kagawa T.F."/>
            <person name="Liu W."/>
            <person name="Song Y."/>
            <person name="Salvetti E."/>
            <person name="Wrobel A."/>
            <person name="Rasinkangas P."/>
            <person name="Parkhill J."/>
            <person name="Rea M.C."/>
            <person name="O'Sullivan O."/>
            <person name="Ritari J."/>
            <person name="Douillard F.P."/>
            <person name="Paul Ross R."/>
            <person name="Yang R."/>
            <person name="Briner A.E."/>
            <person name="Felis G.E."/>
            <person name="de Vos W.M."/>
            <person name="Barrangou R."/>
            <person name="Klaenhammer T.R."/>
            <person name="Caufield P.W."/>
            <person name="Cui Y."/>
            <person name="Zhang H."/>
            <person name="O'Toole P.W."/>
        </authorList>
    </citation>
    <scope>NUCLEOTIDE SEQUENCE [LARGE SCALE GENOMIC DNA]</scope>
    <source>
        <strain evidence="1 2">DSM 19682</strain>
    </source>
</reference>
<keyword evidence="2" id="KW-1185">Reference proteome</keyword>
<comment type="caution">
    <text evidence="1">The sequence shown here is derived from an EMBL/GenBank/DDBJ whole genome shotgun (WGS) entry which is preliminary data.</text>
</comment>
<dbReference type="InterPro" id="IPR023214">
    <property type="entry name" value="HAD_sf"/>
</dbReference>
<dbReference type="eggNOG" id="COG0561">
    <property type="taxonomic scope" value="Bacteria"/>
</dbReference>
<dbReference type="OrthoDB" id="9790031at2"/>